<gene>
    <name evidence="1" type="primary">sf3b5</name>
</gene>
<organism evidence="1">
    <name type="scientific">Lotharella vacuolata</name>
    <dbReference type="NCBI Taxonomy" id="74820"/>
    <lineage>
        <taxon>Eukaryota</taxon>
        <taxon>Sar</taxon>
        <taxon>Rhizaria</taxon>
        <taxon>Cercozoa</taxon>
        <taxon>Chlorarachniophyceae</taxon>
        <taxon>Lotharella</taxon>
    </lineage>
</organism>
<geneLocation type="nucleomorph" evidence="1"/>
<name>A0A0H5BJY2_9EUKA</name>
<protein>
    <submittedName>
        <fullName evidence="1">Splicing factor 3B subunit 5</fullName>
    </submittedName>
</protein>
<dbReference type="AlphaFoldDB" id="A0A0H5BJY2"/>
<dbReference type="InterPro" id="IPR009846">
    <property type="entry name" value="SF3b5/RDS3-10"/>
</dbReference>
<dbReference type="Pfam" id="PF07189">
    <property type="entry name" value="SF3b10"/>
    <property type="match status" value="1"/>
</dbReference>
<accession>A0A0H5BJY2</accession>
<evidence type="ECO:0000313" key="1">
    <source>
        <dbReference type="EMBL" id="BAS01445.1"/>
    </source>
</evidence>
<sequence>MLFTNQLDFVFWKYEGTGNRNTNDIYWIQNIYKDNLYNLINNYSTLLKFCAKKNISILKLKSEIFNRWFIYG</sequence>
<proteinExistence type="predicted"/>
<keyword evidence="1" id="KW-0542">Nucleomorph</keyword>
<reference evidence="1" key="1">
    <citation type="journal article" date="2015" name="Genome Biol. Evol.">
        <title>Nucleomorph Genome Sequences of Two Chlorarachniophytes, Amorphochlora amoebiformis and Lotharella vacuolata.</title>
        <authorList>
            <person name="Suzuki S."/>
            <person name="Shirato S."/>
            <person name="Hirakawa Y."/>
            <person name="Ishida K."/>
        </authorList>
    </citation>
    <scope>NUCLEOTIDE SEQUENCE</scope>
    <source>
        <strain evidence="1">CCMP240</strain>
    </source>
</reference>
<dbReference type="EMBL" id="AB996599">
    <property type="protein sequence ID" value="BAS01445.1"/>
    <property type="molecule type" value="Genomic_DNA"/>
</dbReference>